<dbReference type="GO" id="GO:0008237">
    <property type="term" value="F:metallopeptidase activity"/>
    <property type="evidence" value="ECO:0007669"/>
    <property type="project" value="UniProtKB-KW"/>
</dbReference>
<keyword evidence="6 10" id="KW-0482">Metalloprotease</keyword>
<feature type="signal peptide" evidence="9">
    <location>
        <begin position="1"/>
        <end position="24"/>
    </location>
</feature>
<reference evidence="10 11" key="1">
    <citation type="journal article" date="2019" name="Int. J. Syst. Evol. Microbiol.">
        <title>The Global Catalogue of Microorganisms (GCM) 10K type strain sequencing project: providing services to taxonomists for standard genome sequencing and annotation.</title>
        <authorList>
            <consortium name="The Broad Institute Genomics Platform"/>
            <consortium name="The Broad Institute Genome Sequencing Center for Infectious Disease"/>
            <person name="Wu L."/>
            <person name="Ma J."/>
        </authorList>
    </citation>
    <scope>NUCLEOTIDE SEQUENCE [LARGE SCALE GENOMIC DNA]</scope>
    <source>
        <strain evidence="10 11">JCM 16221</strain>
    </source>
</reference>
<organism evidence="10 11">
    <name type="scientific">Saccharopolyspora halophila</name>
    <dbReference type="NCBI Taxonomy" id="405551"/>
    <lineage>
        <taxon>Bacteria</taxon>
        <taxon>Bacillati</taxon>
        <taxon>Actinomycetota</taxon>
        <taxon>Actinomycetes</taxon>
        <taxon>Pseudonocardiales</taxon>
        <taxon>Pseudonocardiaceae</taxon>
        <taxon>Saccharopolyspora</taxon>
    </lineage>
</organism>
<proteinExistence type="inferred from homology"/>
<dbReference type="PRINTS" id="PR00787">
    <property type="entry name" value="NEUTRALPTASE"/>
</dbReference>
<feature type="chain" id="PRO_5047123253" description="Extracellular small neutral protease" evidence="9">
    <location>
        <begin position="25"/>
        <end position="184"/>
    </location>
</feature>
<dbReference type="InterPro" id="IPR024079">
    <property type="entry name" value="MetalloPept_cat_dom_sf"/>
</dbReference>
<dbReference type="EC" id="3.4.24.77" evidence="3"/>
<feature type="region of interest" description="Disordered" evidence="8">
    <location>
        <begin position="153"/>
        <end position="184"/>
    </location>
</feature>
<dbReference type="RefSeq" id="WP_344135528.1">
    <property type="nucleotide sequence ID" value="NZ_BAAARA010000019.1"/>
</dbReference>
<evidence type="ECO:0000256" key="1">
    <source>
        <dbReference type="ARBA" id="ARBA00000612"/>
    </source>
</evidence>
<comment type="caution">
    <text evidence="10">The sequence shown here is derived from an EMBL/GenBank/DDBJ whole genome shotgun (WGS) entry which is preliminary data.</text>
</comment>
<evidence type="ECO:0000256" key="9">
    <source>
        <dbReference type="SAM" id="SignalP"/>
    </source>
</evidence>
<keyword evidence="11" id="KW-1185">Reference proteome</keyword>
<keyword evidence="6 10" id="KW-0645">Protease</keyword>
<dbReference type="Proteomes" id="UP001501218">
    <property type="component" value="Unassembled WGS sequence"/>
</dbReference>
<dbReference type="InterPro" id="IPR000013">
    <property type="entry name" value="Peptidase_M7"/>
</dbReference>
<evidence type="ECO:0000256" key="8">
    <source>
        <dbReference type="SAM" id="MobiDB-lite"/>
    </source>
</evidence>
<evidence type="ECO:0000313" key="11">
    <source>
        <dbReference type="Proteomes" id="UP001501218"/>
    </source>
</evidence>
<accession>A0ABN3GR94</accession>
<evidence type="ECO:0000313" key="10">
    <source>
        <dbReference type="EMBL" id="GAA2358747.1"/>
    </source>
</evidence>
<evidence type="ECO:0000256" key="5">
    <source>
        <dbReference type="ARBA" id="ARBA00022723"/>
    </source>
</evidence>
<protein>
    <recommendedName>
        <fullName evidence="4">Extracellular small neutral protease</fullName>
        <ecNumber evidence="3">3.4.24.77</ecNumber>
    </recommendedName>
    <alternativeName>
        <fullName evidence="7">Snapalysin</fullName>
    </alternativeName>
</protein>
<dbReference type="EMBL" id="BAAARA010000019">
    <property type="protein sequence ID" value="GAA2358747.1"/>
    <property type="molecule type" value="Genomic_DNA"/>
</dbReference>
<keyword evidence="9" id="KW-0732">Signal</keyword>
<keyword evidence="6 10" id="KW-0378">Hydrolase</keyword>
<comment type="catalytic activity">
    <reaction evidence="1">
        <text>Hydrolyzes proteins with a preference for Tyr or Phe in the P1' position. Has no action on amino-acid p-nitroanilides.</text>
        <dbReference type="EC" id="3.4.24.77"/>
    </reaction>
</comment>
<keyword evidence="5" id="KW-0479">Metal-binding</keyword>
<gene>
    <name evidence="10" type="ORF">GCM10009854_41620</name>
</gene>
<evidence type="ECO:0000256" key="7">
    <source>
        <dbReference type="ARBA" id="ARBA00029927"/>
    </source>
</evidence>
<evidence type="ECO:0000256" key="2">
    <source>
        <dbReference type="ARBA" id="ARBA00006571"/>
    </source>
</evidence>
<comment type="similarity">
    <text evidence="2">Belongs to the peptidase M7 family.</text>
</comment>
<evidence type="ECO:0000256" key="6">
    <source>
        <dbReference type="ARBA" id="ARBA00023049"/>
    </source>
</evidence>
<sequence length="184" mass="18714">MPRSSMTALAGAVTALLLVGSAPAASANSATSAGPHIVTYDAGKAAEFQAAVDAAAQVWNGQVSNVTLQKSAGGPADLTVLADDGWPRAQVDSLGSGTVWMGREAVSAGHHVPRIATHEIGHIFGLPDNRTGVCADLMSGASAGTDCTNDLPNEEEKGEVERNFAQDASIAPRLLAETPALATR</sequence>
<dbReference type="SUPFAM" id="SSF55486">
    <property type="entry name" value="Metalloproteases ('zincins'), catalytic domain"/>
    <property type="match status" value="1"/>
</dbReference>
<dbReference type="Pfam" id="PF02031">
    <property type="entry name" value="Peptidase_M7"/>
    <property type="match status" value="1"/>
</dbReference>
<name>A0ABN3GR94_9PSEU</name>
<evidence type="ECO:0000256" key="3">
    <source>
        <dbReference type="ARBA" id="ARBA00012325"/>
    </source>
</evidence>
<dbReference type="Gene3D" id="3.40.390.10">
    <property type="entry name" value="Collagenase (Catalytic Domain)"/>
    <property type="match status" value="1"/>
</dbReference>
<evidence type="ECO:0000256" key="4">
    <source>
        <dbReference type="ARBA" id="ARBA00019129"/>
    </source>
</evidence>